<dbReference type="EMBL" id="PYVU01000032">
    <property type="protein sequence ID" value="PTB96874.1"/>
    <property type="molecule type" value="Genomic_DNA"/>
</dbReference>
<comment type="caution">
    <text evidence="2">The sequence shown here is derived from an EMBL/GenBank/DDBJ whole genome shotgun (WGS) entry which is preliminary data.</text>
</comment>
<accession>A0A2T4DSR0</accession>
<protein>
    <submittedName>
        <fullName evidence="2">TIGR00374 family protein</fullName>
    </submittedName>
</protein>
<keyword evidence="1" id="KW-0472">Membrane</keyword>
<feature type="transmembrane region" description="Helical" evidence="1">
    <location>
        <begin position="58"/>
        <end position="80"/>
    </location>
</feature>
<keyword evidence="1" id="KW-0812">Transmembrane</keyword>
<name>A0A2T4DSR0_9BACT</name>
<reference evidence="2 3" key="1">
    <citation type="submission" date="2018-03" db="EMBL/GenBank/DDBJ databases">
        <title>Cross-interface Injection: A General Nanoliter Liquid Handling Method Applied to Single Cells Genome Amplification Automated Nanoliter Liquid Handling Applied to Single Cell Multiple Displacement Amplification.</title>
        <authorList>
            <person name="Yun J."/>
            <person name="Xu P."/>
            <person name="Xu J."/>
            <person name="Dai X."/>
            <person name="Wang Y."/>
            <person name="Zheng X."/>
            <person name="Cao C."/>
            <person name="Yi Q."/>
            <person name="Zhu Y."/>
            <person name="Wang L."/>
            <person name="Dong Z."/>
            <person name="Huang Y."/>
            <person name="Huang L."/>
            <person name="Du W."/>
        </authorList>
    </citation>
    <scope>NUCLEOTIDE SEQUENCE [LARGE SCALE GENOMIC DNA]</scope>
    <source>
        <strain evidence="2 3">Z-D1-2</strain>
    </source>
</reference>
<proteinExistence type="predicted"/>
<organism evidence="2 3">
    <name type="scientific">Marivirga lumbricoides</name>
    <dbReference type="NCBI Taxonomy" id="1046115"/>
    <lineage>
        <taxon>Bacteria</taxon>
        <taxon>Pseudomonadati</taxon>
        <taxon>Bacteroidota</taxon>
        <taxon>Cytophagia</taxon>
        <taxon>Cytophagales</taxon>
        <taxon>Marivirgaceae</taxon>
        <taxon>Marivirga</taxon>
    </lineage>
</organism>
<sequence>EAFTNQNFAQHLVIFARQVIIWITMLISPTPGSSGTAEFIFTQFFREDLGAVTFISNIFWRLMTYYPYLFLGALILPRWIRRVFFDKKTKK</sequence>
<evidence type="ECO:0000256" key="1">
    <source>
        <dbReference type="SAM" id="Phobius"/>
    </source>
</evidence>
<evidence type="ECO:0000313" key="2">
    <source>
        <dbReference type="EMBL" id="PTB96874.1"/>
    </source>
</evidence>
<gene>
    <name evidence="2" type="ORF">C9994_05275</name>
</gene>
<feature type="non-terminal residue" evidence="2">
    <location>
        <position position="1"/>
    </location>
</feature>
<keyword evidence="1" id="KW-1133">Transmembrane helix</keyword>
<dbReference type="Proteomes" id="UP000240608">
    <property type="component" value="Unassembled WGS sequence"/>
</dbReference>
<evidence type="ECO:0000313" key="3">
    <source>
        <dbReference type="Proteomes" id="UP000240608"/>
    </source>
</evidence>
<dbReference type="AlphaFoldDB" id="A0A2T4DSR0"/>